<proteinExistence type="predicted"/>
<feature type="region of interest" description="Disordered" evidence="2">
    <location>
        <begin position="241"/>
        <end position="291"/>
    </location>
</feature>
<reference evidence="3" key="1">
    <citation type="submission" date="2022-07" db="EMBL/GenBank/DDBJ databases">
        <title>The genome of Lyophyllum shimeji provides insight into the initial evolution of ectomycorrhizal fungal genome.</title>
        <authorList>
            <person name="Kobayashi Y."/>
            <person name="Shibata T."/>
            <person name="Hirakawa H."/>
            <person name="Shigenobu S."/>
            <person name="Nishiyama T."/>
            <person name="Yamada A."/>
            <person name="Hasebe M."/>
            <person name="Kawaguchi M."/>
        </authorList>
    </citation>
    <scope>NUCLEOTIDE SEQUENCE</scope>
    <source>
        <strain evidence="3">AT787</strain>
    </source>
</reference>
<dbReference type="Proteomes" id="UP001063166">
    <property type="component" value="Unassembled WGS sequence"/>
</dbReference>
<organism evidence="3 6">
    <name type="scientific">Lyophyllum shimeji</name>
    <name type="common">Hon-shimeji</name>
    <name type="synonym">Tricholoma shimeji</name>
    <dbReference type="NCBI Taxonomy" id="47721"/>
    <lineage>
        <taxon>Eukaryota</taxon>
        <taxon>Fungi</taxon>
        <taxon>Dikarya</taxon>
        <taxon>Basidiomycota</taxon>
        <taxon>Agaricomycotina</taxon>
        <taxon>Agaricomycetes</taxon>
        <taxon>Agaricomycetidae</taxon>
        <taxon>Agaricales</taxon>
        <taxon>Tricholomatineae</taxon>
        <taxon>Lyophyllaceae</taxon>
        <taxon>Lyophyllum</taxon>
    </lineage>
</organism>
<dbReference type="SUPFAM" id="SSF47823">
    <property type="entry name" value="lambda integrase-like, N-terminal domain"/>
    <property type="match status" value="1"/>
</dbReference>
<dbReference type="Gene3D" id="1.10.150.130">
    <property type="match status" value="1"/>
</dbReference>
<comment type="caution">
    <text evidence="3">The sequence shown here is derived from an EMBL/GenBank/DDBJ whole genome shotgun (WGS) entry which is preliminary data.</text>
</comment>
<evidence type="ECO:0000256" key="2">
    <source>
        <dbReference type="SAM" id="MobiDB-lite"/>
    </source>
</evidence>
<keyword evidence="6" id="KW-1185">Reference proteome</keyword>
<evidence type="ECO:0000313" key="3">
    <source>
        <dbReference type="EMBL" id="GLB41979.1"/>
    </source>
</evidence>
<gene>
    <name evidence="3" type="ORF">LshimejAT787_1005790</name>
    <name evidence="4" type="ORF">LshimejAT787_2700200</name>
    <name evidence="5" type="ORF">LshimejAT787_3400070</name>
</gene>
<accession>A0A9P3UNT8</accession>
<protein>
    <submittedName>
        <fullName evidence="3">Uncharacterized protein</fullName>
    </submittedName>
</protein>
<dbReference type="EMBL" id="BRPK01000010">
    <property type="protein sequence ID" value="GLB41979.1"/>
    <property type="molecule type" value="Genomic_DNA"/>
</dbReference>
<evidence type="ECO:0000256" key="1">
    <source>
        <dbReference type="ARBA" id="ARBA00023125"/>
    </source>
</evidence>
<dbReference type="InterPro" id="IPR010998">
    <property type="entry name" value="Integrase_recombinase_N"/>
</dbReference>
<evidence type="ECO:0000313" key="4">
    <source>
        <dbReference type="EMBL" id="GLB45750.1"/>
    </source>
</evidence>
<dbReference type="EMBL" id="BRPK01000034">
    <property type="protein sequence ID" value="GLB45867.1"/>
    <property type="molecule type" value="Genomic_DNA"/>
</dbReference>
<name>A0A9P3UNT8_LYOSH</name>
<keyword evidence="1" id="KW-0238">DNA-binding</keyword>
<evidence type="ECO:0000313" key="5">
    <source>
        <dbReference type="EMBL" id="GLB45867.1"/>
    </source>
</evidence>
<evidence type="ECO:0000313" key="6">
    <source>
        <dbReference type="Proteomes" id="UP001063166"/>
    </source>
</evidence>
<dbReference type="AlphaFoldDB" id="A0A9P3UNT8"/>
<sequence length="306" mass="33590">MFNSLRALPALNPLIRAVVDALIKGDHQLCVLHIPGEENTVADLLSRGRIADAVTLVPDLQVIPFQPPRELLGQRKNDPLPNQVTAARCAIDASTWRNYGSALNSYLSFVRMHHFPLKPTPATLSFFVVYMCHHINPRSVVNYLSGICNQLEPYFPDVRAVRKSPLVSKTLAGCQRLHGVPTVRKQPLSRNDLGRVVAHYAGSSHHDDRLFVSLLLTGFYALMHLGELTWPDNAALQDDKKTTKVRSVVVSPTSTSSPYLARKPIGSSRATASSSVPSTTHPTPIPTSCLISPRATRASHLRANYG</sequence>
<dbReference type="GO" id="GO:0003677">
    <property type="term" value="F:DNA binding"/>
    <property type="evidence" value="ECO:0007669"/>
    <property type="project" value="UniProtKB-KW"/>
</dbReference>
<feature type="compositionally biased region" description="Low complexity" evidence="2">
    <location>
        <begin position="245"/>
        <end position="288"/>
    </location>
</feature>
<dbReference type="OrthoDB" id="5598396at2759"/>
<dbReference type="EMBL" id="BRPK01000027">
    <property type="protein sequence ID" value="GLB45750.1"/>
    <property type="molecule type" value="Genomic_DNA"/>
</dbReference>